<dbReference type="AlphaFoldDB" id="A0AAD4I0J1"/>
<evidence type="ECO:0000256" key="5">
    <source>
        <dbReference type="ARBA" id="ARBA00022801"/>
    </source>
</evidence>
<evidence type="ECO:0000256" key="7">
    <source>
        <dbReference type="RuleBase" id="RU361240"/>
    </source>
</evidence>
<keyword evidence="3 7" id="KW-0645">Protease</keyword>
<evidence type="ECO:0000256" key="4">
    <source>
        <dbReference type="ARBA" id="ARBA00022723"/>
    </source>
</evidence>
<dbReference type="Proteomes" id="UP001197093">
    <property type="component" value="Unassembled WGS sequence"/>
</dbReference>
<dbReference type="CDD" id="cd04816">
    <property type="entry name" value="PA_SaNapH_like"/>
    <property type="match status" value="1"/>
</dbReference>
<dbReference type="InterPro" id="IPR003137">
    <property type="entry name" value="PA_domain"/>
</dbReference>
<feature type="domain" description="Peptidase M28" evidence="9">
    <location>
        <begin position="211"/>
        <end position="405"/>
    </location>
</feature>
<proteinExistence type="inferred from homology"/>
<evidence type="ECO:0000256" key="3">
    <source>
        <dbReference type="ARBA" id="ARBA00022670"/>
    </source>
</evidence>
<protein>
    <recommendedName>
        <fullName evidence="7">Peptide hydrolase</fullName>
        <ecNumber evidence="7">3.4.-.-</ecNumber>
    </recommendedName>
</protein>
<organism evidence="10 11">
    <name type="scientific">Staphylotrichum longicolle</name>
    <dbReference type="NCBI Taxonomy" id="669026"/>
    <lineage>
        <taxon>Eukaryota</taxon>
        <taxon>Fungi</taxon>
        <taxon>Dikarya</taxon>
        <taxon>Ascomycota</taxon>
        <taxon>Pezizomycotina</taxon>
        <taxon>Sordariomycetes</taxon>
        <taxon>Sordariomycetidae</taxon>
        <taxon>Sordariales</taxon>
        <taxon>Chaetomiaceae</taxon>
        <taxon>Staphylotrichum</taxon>
    </lineage>
</organism>
<evidence type="ECO:0000259" key="9">
    <source>
        <dbReference type="Pfam" id="PF04389"/>
    </source>
</evidence>
<dbReference type="GO" id="GO:0008235">
    <property type="term" value="F:metalloexopeptidase activity"/>
    <property type="evidence" value="ECO:0007669"/>
    <property type="project" value="InterPro"/>
</dbReference>
<sequence>MDRLAQLMGNLRALDNIANANGGNRAFGLPGYAASVDYVWNRVSRVPGTRAWKQDFDGLFSQVRSIQLKIGDEDVYVFGLTYSPSTPAEGITAEIVAGPDGAAGCDQSAYKDLDVVGKIVLVQRFRCPTGGTLAGRLLPAARAGAAAVIIYNDVPTNATAGTLSAPSPEHVPGGLINLVDGQRIKDRLAAGDKLEAHFQQTQIVESRVTQNVFVETVDGDPNNVVVLGAHLDSVQAGPGINDDGSGTSLILELFLAMSKYRTKNKVRFAWWGAEENGLLGSRHYCSTISPSDANKILAYLNFDMVARGYIGVSDGDGSSHGSVGPPGSDVIERIYVEHFQQRGIAVTPAILTNGSDYASFWGLLNKPFGFLHTGTGVAQDPCYHQACDTINNPDPQTLTINAQVIFAPDTDFSAGN</sequence>
<name>A0AAD4I0J1_9PEZI</name>
<comment type="similarity">
    <text evidence="2">Belongs to the peptidase M28 family. M28B subfamily.</text>
</comment>
<dbReference type="PANTHER" id="PTHR12147">
    <property type="entry name" value="METALLOPEPTIDASE M28 FAMILY MEMBER"/>
    <property type="match status" value="1"/>
</dbReference>
<dbReference type="Gene3D" id="3.50.30.30">
    <property type="match status" value="1"/>
</dbReference>
<evidence type="ECO:0000256" key="1">
    <source>
        <dbReference type="ARBA" id="ARBA00001947"/>
    </source>
</evidence>
<evidence type="ECO:0000259" key="8">
    <source>
        <dbReference type="Pfam" id="PF02225"/>
    </source>
</evidence>
<dbReference type="SUPFAM" id="SSF52025">
    <property type="entry name" value="PA domain"/>
    <property type="match status" value="1"/>
</dbReference>
<dbReference type="EMBL" id="JAHCVI010000001">
    <property type="protein sequence ID" value="KAG7290026.1"/>
    <property type="molecule type" value="Genomic_DNA"/>
</dbReference>
<evidence type="ECO:0000256" key="6">
    <source>
        <dbReference type="ARBA" id="ARBA00022833"/>
    </source>
</evidence>
<gene>
    <name evidence="10" type="ORF">NEMBOFW57_000018</name>
</gene>
<dbReference type="Gene3D" id="3.40.630.10">
    <property type="entry name" value="Zn peptidases"/>
    <property type="match status" value="1"/>
</dbReference>
<dbReference type="InterPro" id="IPR046450">
    <property type="entry name" value="PA_dom_sf"/>
</dbReference>
<keyword evidence="11" id="KW-1185">Reference proteome</keyword>
<evidence type="ECO:0000313" key="11">
    <source>
        <dbReference type="Proteomes" id="UP001197093"/>
    </source>
</evidence>
<keyword evidence="6 7" id="KW-0862">Zinc</keyword>
<dbReference type="Pfam" id="PF04389">
    <property type="entry name" value="Peptidase_M28"/>
    <property type="match status" value="1"/>
</dbReference>
<dbReference type="GO" id="GO:0006508">
    <property type="term" value="P:proteolysis"/>
    <property type="evidence" value="ECO:0007669"/>
    <property type="project" value="UniProtKB-KW"/>
</dbReference>
<accession>A0AAD4I0J1</accession>
<comment type="caution">
    <text evidence="10">The sequence shown here is derived from an EMBL/GenBank/DDBJ whole genome shotgun (WGS) entry which is preliminary data.</text>
</comment>
<reference evidence="10" key="1">
    <citation type="submission" date="2023-02" db="EMBL/GenBank/DDBJ databases">
        <authorList>
            <person name="Palmer J.M."/>
        </authorList>
    </citation>
    <scope>NUCLEOTIDE SEQUENCE</scope>
    <source>
        <strain evidence="10">FW57</strain>
    </source>
</reference>
<dbReference type="PANTHER" id="PTHR12147:SF26">
    <property type="entry name" value="PEPTIDASE M28 DOMAIN-CONTAINING PROTEIN"/>
    <property type="match status" value="1"/>
</dbReference>
<keyword evidence="5 7" id="KW-0378">Hydrolase</keyword>
<dbReference type="Pfam" id="PF02225">
    <property type="entry name" value="PA"/>
    <property type="match status" value="1"/>
</dbReference>
<comment type="cofactor">
    <cofactor evidence="1">
        <name>Zn(2+)</name>
        <dbReference type="ChEBI" id="CHEBI:29105"/>
    </cofactor>
</comment>
<evidence type="ECO:0000313" key="10">
    <source>
        <dbReference type="EMBL" id="KAG7290026.1"/>
    </source>
</evidence>
<dbReference type="GO" id="GO:0046872">
    <property type="term" value="F:metal ion binding"/>
    <property type="evidence" value="ECO:0007669"/>
    <property type="project" value="UniProtKB-KW"/>
</dbReference>
<evidence type="ECO:0000256" key="2">
    <source>
        <dbReference type="ARBA" id="ARBA00005634"/>
    </source>
</evidence>
<feature type="domain" description="PA" evidence="8">
    <location>
        <begin position="91"/>
        <end position="184"/>
    </location>
</feature>
<dbReference type="InterPro" id="IPR007484">
    <property type="entry name" value="Peptidase_M28"/>
</dbReference>
<dbReference type="SUPFAM" id="SSF53187">
    <property type="entry name" value="Zn-dependent exopeptidases"/>
    <property type="match status" value="1"/>
</dbReference>
<dbReference type="InterPro" id="IPR045175">
    <property type="entry name" value="M28_fam"/>
</dbReference>
<dbReference type="EC" id="3.4.-.-" evidence="7"/>
<keyword evidence="4 7" id="KW-0479">Metal-binding</keyword>